<reference evidence="2" key="1">
    <citation type="journal article" date="2022" name="Cell">
        <title>Design, construction, and in vivo augmentation of a complex gut microbiome.</title>
        <authorList>
            <person name="Cheng A.G."/>
            <person name="Ho P.Y."/>
            <person name="Aranda-Diaz A."/>
            <person name="Jain S."/>
            <person name="Yu F.B."/>
            <person name="Meng X."/>
            <person name="Wang M."/>
            <person name="Iakiviak M."/>
            <person name="Nagashima K."/>
            <person name="Zhao A."/>
            <person name="Murugkar P."/>
            <person name="Patil A."/>
            <person name="Atabakhsh K."/>
            <person name="Weakley A."/>
            <person name="Yan J."/>
            <person name="Brumbaugh A.R."/>
            <person name="Higginbottom S."/>
            <person name="Dimas A."/>
            <person name="Shiver A.L."/>
            <person name="Deutschbauer A."/>
            <person name="Neff N."/>
            <person name="Sonnenburg J.L."/>
            <person name="Huang K.C."/>
            <person name="Fischbach M.A."/>
        </authorList>
    </citation>
    <scope>NUCLEOTIDE SEQUENCE</scope>
    <source>
        <strain evidence="2">DSM 19829</strain>
    </source>
</reference>
<dbReference type="Gene3D" id="3.20.20.210">
    <property type="match status" value="1"/>
</dbReference>
<organism evidence="2 3">
    <name type="scientific">Ruminococcus gauvreauii</name>
    <dbReference type="NCBI Taxonomy" id="438033"/>
    <lineage>
        <taxon>Bacteria</taxon>
        <taxon>Bacillati</taxon>
        <taxon>Bacillota</taxon>
        <taxon>Clostridia</taxon>
        <taxon>Eubacteriales</taxon>
        <taxon>Oscillospiraceae</taxon>
        <taxon>Ruminococcus</taxon>
    </lineage>
</organism>
<accession>A0ABY5VIN4</accession>
<feature type="domain" description="Uroporphyrinogen decarboxylase (URO-D)" evidence="1">
    <location>
        <begin position="212"/>
        <end position="418"/>
    </location>
</feature>
<keyword evidence="2" id="KW-0808">Transferase</keyword>
<dbReference type="GO" id="GO:0032259">
    <property type="term" value="P:methylation"/>
    <property type="evidence" value="ECO:0007669"/>
    <property type="project" value="UniProtKB-KW"/>
</dbReference>
<dbReference type="InterPro" id="IPR052024">
    <property type="entry name" value="Methanogen_methyltrans"/>
</dbReference>
<dbReference type="RefSeq" id="WP_028529511.1">
    <property type="nucleotide sequence ID" value="NZ_CABLBR010000026.1"/>
</dbReference>
<proteinExistence type="predicted"/>
<keyword evidence="2" id="KW-0489">Methyltransferase</keyword>
<sequence>MNSRERVLASLNHKQPDKVPIDLGSTYNSGISACALYRLRKYYGLEEKPIQIYETSQMIGAMDADIVDRMDIDVIGLNAANDCVGVPLHGPMQDFTMPDGTPVKISAKHKYEIDASGKSYLRPQGNENYAPSYVMPEGGYFFDAINRSPGFDEDNLTPAEDFKDDFNPISDKDADWYAENAKLLRDTTDKAIFGCFGMGGIGDPSGIPGGHVLEPKGIRTYQDWCMAQLLYPEYIHAVFEMQTENALKSLEIYHQAVGDNIDAINISGTDFGTQVGPIMSLDTFRELYKPYYKRMNDWVHEHTNWKTHFHCCGAMKVFIEDFIDMGVDILNPVQLSAVGMDMHELKEKYGSRITFWGGGVDTQGLLPTGTPKEVKAQVKERLDVLARGGGYVFNTIHNIMGNVPAENIAACFEAVREFQF</sequence>
<gene>
    <name evidence="2" type="ORF">NQ502_03235</name>
</gene>
<dbReference type="EMBL" id="CP102290">
    <property type="protein sequence ID" value="UWP60086.1"/>
    <property type="molecule type" value="Genomic_DNA"/>
</dbReference>
<dbReference type="Pfam" id="PF01208">
    <property type="entry name" value="URO-D"/>
    <property type="match status" value="1"/>
</dbReference>
<dbReference type="PANTHER" id="PTHR47099:SF1">
    <property type="entry name" value="METHYLCOBAMIDE:COM METHYLTRANSFERASE MTBA"/>
    <property type="match status" value="1"/>
</dbReference>
<evidence type="ECO:0000313" key="2">
    <source>
        <dbReference type="EMBL" id="UWP60086.1"/>
    </source>
</evidence>
<dbReference type="InterPro" id="IPR000257">
    <property type="entry name" value="Uroporphyrinogen_deCOase"/>
</dbReference>
<dbReference type="GO" id="GO:0008168">
    <property type="term" value="F:methyltransferase activity"/>
    <property type="evidence" value="ECO:0007669"/>
    <property type="project" value="UniProtKB-KW"/>
</dbReference>
<dbReference type="InterPro" id="IPR038071">
    <property type="entry name" value="UROD/MetE-like_sf"/>
</dbReference>
<evidence type="ECO:0000313" key="3">
    <source>
        <dbReference type="Proteomes" id="UP001060164"/>
    </source>
</evidence>
<dbReference type="PROSITE" id="PS51257">
    <property type="entry name" value="PROKAR_LIPOPROTEIN"/>
    <property type="match status" value="1"/>
</dbReference>
<dbReference type="SUPFAM" id="SSF51726">
    <property type="entry name" value="UROD/MetE-like"/>
    <property type="match status" value="1"/>
</dbReference>
<name>A0ABY5VIN4_9FIRM</name>
<keyword evidence="3" id="KW-1185">Reference proteome</keyword>
<protein>
    <submittedName>
        <fullName evidence="2">Methyltransferase</fullName>
    </submittedName>
</protein>
<dbReference type="PANTHER" id="PTHR47099">
    <property type="entry name" value="METHYLCOBAMIDE:COM METHYLTRANSFERASE MTBA"/>
    <property type="match status" value="1"/>
</dbReference>
<dbReference type="Proteomes" id="UP001060164">
    <property type="component" value="Chromosome"/>
</dbReference>
<evidence type="ECO:0000259" key="1">
    <source>
        <dbReference type="Pfam" id="PF01208"/>
    </source>
</evidence>